<dbReference type="Gene3D" id="3.40.1700.10">
    <property type="entry name" value="DNA integrity scanning protein, DisA, N-terminal domain"/>
    <property type="match status" value="1"/>
</dbReference>
<evidence type="ECO:0000256" key="10">
    <source>
        <dbReference type="HAMAP-Rule" id="MF_01438"/>
    </source>
</evidence>
<keyword evidence="4 10" id="KW-0547">Nucleotide-binding</keyword>
<dbReference type="PANTHER" id="PTHR34185">
    <property type="entry name" value="DIADENYLATE CYCLASE"/>
    <property type="match status" value="1"/>
</dbReference>
<dbReference type="SUPFAM" id="SSF47781">
    <property type="entry name" value="RuvA domain 2-like"/>
    <property type="match status" value="1"/>
</dbReference>
<evidence type="ECO:0000256" key="7">
    <source>
        <dbReference type="ARBA" id="ARBA00022842"/>
    </source>
</evidence>
<evidence type="ECO:0000256" key="2">
    <source>
        <dbReference type="ARBA" id="ARBA00022679"/>
    </source>
</evidence>
<reference evidence="12 13" key="1">
    <citation type="submission" date="2016-10" db="EMBL/GenBank/DDBJ databases">
        <title>Complete Genome Sequence of Acetogen Clostridium formicoaceticum ATCC 27076.</title>
        <authorList>
            <person name="Bao T."/>
            <person name="Cheng C."/>
            <person name="Zhao J."/>
            <person name="Yang S.-T."/>
            <person name="Wang J."/>
            <person name="Wang M."/>
        </authorList>
    </citation>
    <scope>NUCLEOTIDE SEQUENCE [LARGE SCALE GENOMIC DNA]</scope>
    <source>
        <strain evidence="12 13">ATCC 27076</strain>
    </source>
</reference>
<dbReference type="Gene3D" id="1.10.150.20">
    <property type="entry name" value="5' to 3' exonuclease, C-terminal subdomain"/>
    <property type="match status" value="1"/>
</dbReference>
<keyword evidence="2 10" id="KW-0808">Transferase</keyword>
<comment type="subunit">
    <text evidence="10">Homooctamer.</text>
</comment>
<evidence type="ECO:0000256" key="4">
    <source>
        <dbReference type="ARBA" id="ARBA00022741"/>
    </source>
</evidence>
<keyword evidence="7 10" id="KW-0460">Magnesium</keyword>
<comment type="function">
    <text evidence="10">Participates in a DNA-damage check-point that is active prior to asymmetric division when DNA is damaged. DisA forms globular foci that rapidly scan along the chromosomes during sporulation, searching for lesions. When a lesion is present, DisA pauses at the lesion site. This triggers a cellular response that culminates in a temporary block in sporulation initiation.</text>
</comment>
<evidence type="ECO:0000256" key="6">
    <source>
        <dbReference type="ARBA" id="ARBA00022840"/>
    </source>
</evidence>
<dbReference type="Pfam" id="PF14520">
    <property type="entry name" value="HHH_5"/>
    <property type="match status" value="1"/>
</dbReference>
<dbReference type="PANTHER" id="PTHR34185:SF3">
    <property type="entry name" value="DNA INTEGRITY SCANNING PROTEIN DISA"/>
    <property type="match status" value="1"/>
</dbReference>
<dbReference type="InterPro" id="IPR010994">
    <property type="entry name" value="RuvA_2-like"/>
</dbReference>
<evidence type="ECO:0000256" key="9">
    <source>
        <dbReference type="ARBA" id="ARBA00023204"/>
    </source>
</evidence>
<evidence type="ECO:0000259" key="11">
    <source>
        <dbReference type="PROSITE" id="PS51794"/>
    </source>
</evidence>
<dbReference type="InterPro" id="IPR036888">
    <property type="entry name" value="DNA_integrity_DisA_N_sf"/>
</dbReference>
<dbReference type="NCBIfam" id="NF010009">
    <property type="entry name" value="PRK13482.1"/>
    <property type="match status" value="1"/>
</dbReference>
<name>A0ABM6EQM3_9CLOT</name>
<comment type="cofactor">
    <cofactor evidence="10">
        <name>Mg(2+)</name>
        <dbReference type="ChEBI" id="CHEBI:18420"/>
    </cofactor>
</comment>
<comment type="catalytic activity">
    <reaction evidence="1 10">
        <text>2 ATP = 3',3'-c-di-AMP + 2 diphosphate</text>
        <dbReference type="Rhea" id="RHEA:35655"/>
        <dbReference type="ChEBI" id="CHEBI:30616"/>
        <dbReference type="ChEBI" id="CHEBI:33019"/>
        <dbReference type="ChEBI" id="CHEBI:71500"/>
        <dbReference type="EC" id="2.7.7.85"/>
    </reaction>
</comment>
<dbReference type="HAMAP" id="MF_01438">
    <property type="entry name" value="DisA"/>
    <property type="match status" value="1"/>
</dbReference>
<evidence type="ECO:0000256" key="8">
    <source>
        <dbReference type="ARBA" id="ARBA00023125"/>
    </source>
</evidence>
<evidence type="ECO:0000256" key="1">
    <source>
        <dbReference type="ARBA" id="ARBA00000877"/>
    </source>
</evidence>
<evidence type="ECO:0000313" key="12">
    <source>
        <dbReference type="EMBL" id="AOY75136.1"/>
    </source>
</evidence>
<dbReference type="EC" id="2.7.7.85" evidence="10"/>
<feature type="domain" description="DAC" evidence="11">
    <location>
        <begin position="10"/>
        <end position="148"/>
    </location>
</feature>
<dbReference type="PROSITE" id="PS51794">
    <property type="entry name" value="DAC"/>
    <property type="match status" value="1"/>
</dbReference>
<comment type="function">
    <text evidence="10">Has also diadenylate cyclase activity, catalyzing the condensation of 2 ATP molecules into cyclic di-AMP (c-di-AMP). c-di-AMP acts as a signaling molecule that couples DNA integrity with progression of sporulation. The rise in c-di-AMP level generated by DisA while scanning the chromosome, operates as a positive signal that advances sporulation; upon encountering a lesion, the DisA focus arrests at the damaged site and halts c-di-AMP synthesis.</text>
</comment>
<evidence type="ECO:0000256" key="3">
    <source>
        <dbReference type="ARBA" id="ARBA00022695"/>
    </source>
</evidence>
<feature type="binding site" evidence="10">
    <location>
        <position position="95"/>
    </location>
    <ligand>
        <name>ATP</name>
        <dbReference type="ChEBI" id="CHEBI:30616"/>
    </ligand>
</feature>
<comment type="similarity">
    <text evidence="10">Belongs to the DisA family.</text>
</comment>
<dbReference type="Gene3D" id="1.20.1260.110">
    <property type="entry name" value="DNA integrity scanning linker region"/>
    <property type="match status" value="1"/>
</dbReference>
<dbReference type="SUPFAM" id="SSF143597">
    <property type="entry name" value="YojJ-like"/>
    <property type="match status" value="1"/>
</dbReference>
<accession>A0ABM6EQM3</accession>
<keyword evidence="3 10" id="KW-0548">Nucleotidyltransferase</keyword>
<comment type="caution">
    <text evidence="10">Lacks conserved residue(s) required for the propagation of feature annotation.</text>
</comment>
<dbReference type="InterPro" id="IPR038331">
    <property type="entry name" value="DisA_sf"/>
</dbReference>
<keyword evidence="5 10" id="KW-0227">DNA damage</keyword>
<dbReference type="Pfam" id="PF02457">
    <property type="entry name" value="DAC"/>
    <property type="match status" value="1"/>
</dbReference>
<proteinExistence type="inferred from homology"/>
<keyword evidence="13" id="KW-1185">Reference proteome</keyword>
<dbReference type="Pfam" id="PF10635">
    <property type="entry name" value="DisA-linker"/>
    <property type="match status" value="1"/>
</dbReference>
<evidence type="ECO:0000313" key="13">
    <source>
        <dbReference type="Proteomes" id="UP000177894"/>
    </source>
</evidence>
<keyword evidence="9 10" id="KW-0234">DNA repair</keyword>
<sequence length="360" mass="40510">MMVKEDWNKEEELIETLKLLAPGTPLREGLENMLKAKTGALIVIADSQDIMDIVDGGFHINVDFSPAYIYELGKMDGAIILSCDAKKILYANAQLIPDSSIPSSETGIRHRIAEQVAKETGEIVVAISQRRNIITLYKGYYKYVIQDTDKILTKANQAIQTLEKYKIAFDKAMTSLSALEFEDLVTVYDVAVVLQRTEMVMKIAYEIEKFIYELGNEGRLISMQLEELVANVKEDGKHVIYDYKATAEEDYETIQKAIKSLSSEELLNLSNISKLLGYGNNINALDLAVSPKGYRILTKIPRLPSSVIENLAKQYNSFQKILKASIGQLDEVEGIGEVRARAIKEGLRRLQEQVLLERHI</sequence>
<dbReference type="InterPro" id="IPR003390">
    <property type="entry name" value="DNA_integrity_scan_DisA_N"/>
</dbReference>
<gene>
    <name evidence="10" type="primary">disA</name>
    <name evidence="12" type="ORF">BJL90_03985</name>
</gene>
<dbReference type="InterPro" id="IPR050338">
    <property type="entry name" value="DisA"/>
</dbReference>
<dbReference type="Proteomes" id="UP000177894">
    <property type="component" value="Chromosome"/>
</dbReference>
<dbReference type="EMBL" id="CP017603">
    <property type="protein sequence ID" value="AOY75136.1"/>
    <property type="molecule type" value="Genomic_DNA"/>
</dbReference>
<feature type="binding site" evidence="10">
    <location>
        <position position="77"/>
    </location>
    <ligand>
        <name>ATP</name>
        <dbReference type="ChEBI" id="CHEBI:30616"/>
    </ligand>
</feature>
<dbReference type="InterPro" id="IPR023763">
    <property type="entry name" value="DNA_integrity_scanning_protein"/>
</dbReference>
<keyword evidence="6 10" id="KW-0067">ATP-binding</keyword>
<evidence type="ECO:0000256" key="5">
    <source>
        <dbReference type="ARBA" id="ARBA00022763"/>
    </source>
</evidence>
<protein>
    <recommendedName>
        <fullName evidence="10">DNA integrity scanning protein DisA</fullName>
    </recommendedName>
    <alternativeName>
        <fullName evidence="10">Cyclic di-AMP synthase</fullName>
        <shortName evidence="10">c-di-AMP synthase</shortName>
    </alternativeName>
    <alternativeName>
        <fullName evidence="10">Diadenylate cyclase</fullName>
        <ecNumber evidence="10">2.7.7.85</ecNumber>
    </alternativeName>
</protein>
<dbReference type="InterPro" id="IPR018906">
    <property type="entry name" value="DNA_integrity_scan_DisA_link"/>
</dbReference>
<organism evidence="12 13">
    <name type="scientific">Clostridium formicaceticum</name>
    <dbReference type="NCBI Taxonomy" id="1497"/>
    <lineage>
        <taxon>Bacteria</taxon>
        <taxon>Bacillati</taxon>
        <taxon>Bacillota</taxon>
        <taxon>Clostridia</taxon>
        <taxon>Eubacteriales</taxon>
        <taxon>Clostridiaceae</taxon>
        <taxon>Clostridium</taxon>
    </lineage>
</organism>
<keyword evidence="8 10" id="KW-0238">DNA-binding</keyword>